<evidence type="ECO:0000256" key="5">
    <source>
        <dbReference type="SAM" id="Phobius"/>
    </source>
</evidence>
<evidence type="ECO:0000256" key="4">
    <source>
        <dbReference type="ARBA" id="ARBA00023170"/>
    </source>
</evidence>
<dbReference type="CDD" id="cd01098">
    <property type="entry name" value="PAN_AP_plant"/>
    <property type="match status" value="1"/>
</dbReference>
<keyword evidence="5" id="KW-1133">Transmembrane helix</keyword>
<keyword evidence="4" id="KW-0675">Receptor</keyword>
<protein>
    <recommendedName>
        <fullName evidence="6">Apple domain-containing protein</fullName>
    </recommendedName>
</protein>
<reference evidence="7" key="1">
    <citation type="journal article" date="2021" name="Front. Plant Sci.">
        <title>Chromosome-Scale Genome Assembly for Chinese Sour Jujube and Insights Into Its Genome Evolution and Domestication Signature.</title>
        <authorList>
            <person name="Shen L.-Y."/>
            <person name="Luo H."/>
            <person name="Wang X.-L."/>
            <person name="Wang X.-M."/>
            <person name="Qiu X.-J."/>
            <person name="Liu H."/>
            <person name="Zhou S.-S."/>
            <person name="Jia K.-H."/>
            <person name="Nie S."/>
            <person name="Bao Y.-T."/>
            <person name="Zhang R.-G."/>
            <person name="Yun Q.-Z."/>
            <person name="Chai Y.-H."/>
            <person name="Lu J.-Y."/>
            <person name="Li Y."/>
            <person name="Zhao S.-W."/>
            <person name="Mao J.-F."/>
            <person name="Jia S.-G."/>
            <person name="Mao Y.-M."/>
        </authorList>
    </citation>
    <scope>NUCLEOTIDE SEQUENCE</scope>
    <source>
        <strain evidence="7">AT0</strain>
        <tissue evidence="7">Leaf</tissue>
    </source>
</reference>
<dbReference type="GO" id="GO:0048544">
    <property type="term" value="P:recognition of pollen"/>
    <property type="evidence" value="ECO:0007669"/>
    <property type="project" value="InterPro"/>
</dbReference>
<dbReference type="Pfam" id="PF00954">
    <property type="entry name" value="S_locus_glycop"/>
    <property type="match status" value="1"/>
</dbReference>
<dbReference type="EMBL" id="JAEACU010000001">
    <property type="protein sequence ID" value="KAH7546538.1"/>
    <property type="molecule type" value="Genomic_DNA"/>
</dbReference>
<organism evidence="7 8">
    <name type="scientific">Ziziphus jujuba var. spinosa</name>
    <dbReference type="NCBI Taxonomy" id="714518"/>
    <lineage>
        <taxon>Eukaryota</taxon>
        <taxon>Viridiplantae</taxon>
        <taxon>Streptophyta</taxon>
        <taxon>Embryophyta</taxon>
        <taxon>Tracheophyta</taxon>
        <taxon>Spermatophyta</taxon>
        <taxon>Magnoliopsida</taxon>
        <taxon>eudicotyledons</taxon>
        <taxon>Gunneridae</taxon>
        <taxon>Pentapetalae</taxon>
        <taxon>rosids</taxon>
        <taxon>fabids</taxon>
        <taxon>Rosales</taxon>
        <taxon>Rhamnaceae</taxon>
        <taxon>Paliureae</taxon>
        <taxon>Ziziphus</taxon>
    </lineage>
</organism>
<dbReference type="SMART" id="SM00473">
    <property type="entry name" value="PAN_AP"/>
    <property type="match status" value="1"/>
</dbReference>
<sequence length="298" mass="33966">MPQTIIAAGSTRKIRSGLWNGVEFRGIVVMTNPVYEAAFVLNENESYFGFKQKVNTAITRLKLNPSGSLERLVLENGRNTWDIMFTQPYEPCDNYGYCGPNGICKINRSPICECLEGFVPRSQNEWEVLNWSNGCTRKMPLDCRRGEGFIKLVGVKLPDLLEFWLNKSMSLHECKEMCLKNCSCTAYANSDIRDGGSGCLMWFDDLIDVRELRVQFTKQDVYIRLSASAMKSIHDADLKKRLKTIILVSIVAVCIFFLVVCCIIWKARNKKRGKKIVPLDSIFLTLLVCAHNVFVRTY</sequence>
<dbReference type="PANTHER" id="PTHR32444:SF118">
    <property type="entry name" value="OS09G0551150 PROTEIN"/>
    <property type="match status" value="1"/>
</dbReference>
<dbReference type="Gene3D" id="3.50.4.10">
    <property type="entry name" value="Hepatocyte Growth Factor"/>
    <property type="match status" value="1"/>
</dbReference>
<accession>A0A978W3K4</accession>
<evidence type="ECO:0000256" key="2">
    <source>
        <dbReference type="ARBA" id="ARBA00022729"/>
    </source>
</evidence>
<dbReference type="PROSITE" id="PS50948">
    <property type="entry name" value="PAN"/>
    <property type="match status" value="1"/>
</dbReference>
<keyword evidence="5" id="KW-0812">Transmembrane</keyword>
<keyword evidence="1" id="KW-0597">Phosphoprotein</keyword>
<evidence type="ECO:0000256" key="1">
    <source>
        <dbReference type="ARBA" id="ARBA00022553"/>
    </source>
</evidence>
<gene>
    <name evidence="7" type="ORF">FEM48_Zijuj01G0211500</name>
</gene>
<proteinExistence type="predicted"/>
<dbReference type="FunFam" id="3.50.4.10:FF:000002">
    <property type="entry name" value="G-type lectin S-receptor-like serine/threonine-protein kinase"/>
    <property type="match status" value="1"/>
</dbReference>
<dbReference type="Proteomes" id="UP000813462">
    <property type="component" value="Unassembled WGS sequence"/>
</dbReference>
<dbReference type="AlphaFoldDB" id="A0A978W3K4"/>
<keyword evidence="2" id="KW-0732">Signal</keyword>
<keyword evidence="5" id="KW-0472">Membrane</keyword>
<evidence type="ECO:0000256" key="3">
    <source>
        <dbReference type="ARBA" id="ARBA00023157"/>
    </source>
</evidence>
<dbReference type="InterPro" id="IPR000858">
    <property type="entry name" value="S_locus_glycoprot_dom"/>
</dbReference>
<keyword evidence="3" id="KW-1015">Disulfide bond</keyword>
<name>A0A978W3K4_ZIZJJ</name>
<evidence type="ECO:0000313" key="7">
    <source>
        <dbReference type="EMBL" id="KAH7546538.1"/>
    </source>
</evidence>
<evidence type="ECO:0000259" key="6">
    <source>
        <dbReference type="PROSITE" id="PS50948"/>
    </source>
</evidence>
<dbReference type="Pfam" id="PF08276">
    <property type="entry name" value="PAN_2"/>
    <property type="match status" value="1"/>
</dbReference>
<dbReference type="PANTHER" id="PTHR32444">
    <property type="entry name" value="BULB-TYPE LECTIN DOMAIN-CONTAINING PROTEIN"/>
    <property type="match status" value="1"/>
</dbReference>
<feature type="domain" description="Apple" evidence="6">
    <location>
        <begin position="143"/>
        <end position="227"/>
    </location>
</feature>
<feature type="transmembrane region" description="Helical" evidence="5">
    <location>
        <begin position="245"/>
        <end position="265"/>
    </location>
</feature>
<dbReference type="InterPro" id="IPR003609">
    <property type="entry name" value="Pan_app"/>
</dbReference>
<evidence type="ECO:0000313" key="8">
    <source>
        <dbReference type="Proteomes" id="UP000813462"/>
    </source>
</evidence>
<comment type="caution">
    <text evidence="7">The sequence shown here is derived from an EMBL/GenBank/DDBJ whole genome shotgun (WGS) entry which is preliminary data.</text>
</comment>